<comment type="caution">
    <text evidence="1">The sequence shown here is derived from an EMBL/GenBank/DDBJ whole genome shotgun (WGS) entry which is preliminary data.</text>
</comment>
<name>A0ABW7MU78_9FLAO</name>
<keyword evidence="2" id="KW-1185">Reference proteome</keyword>
<proteinExistence type="predicted"/>
<reference evidence="1 2" key="1">
    <citation type="submission" date="2024-02" db="EMBL/GenBank/DDBJ databases">
        <title>A Gaetbulibacter species isolated from tidal flats and genomic insights of their niches.</title>
        <authorList>
            <person name="Ye Y."/>
        </authorList>
    </citation>
    <scope>NUCLEOTIDE SEQUENCE [LARGE SCALE GENOMIC DNA]</scope>
    <source>
        <strain evidence="1 2">KYW382</strain>
    </source>
</reference>
<dbReference type="EMBL" id="JBAWKB010000001">
    <property type="protein sequence ID" value="MFH6770388.1"/>
    <property type="molecule type" value="Genomic_DNA"/>
</dbReference>
<accession>A0ABW7MU78</accession>
<sequence>MEFEKAESKSERIELIKAKIKADSIYKQSEPEIKTVHSATIFNEHENQNGIECGCKILFVLHYKKRKSIIVNLNEKPELSIVVDKLNSENVERIWYEFKKETAQAVYGVSGKCGFVQLRITDRKLKRLIKNVW</sequence>
<gene>
    <name evidence="1" type="ORF">V8G58_00465</name>
</gene>
<evidence type="ECO:0000313" key="1">
    <source>
        <dbReference type="EMBL" id="MFH6770388.1"/>
    </source>
</evidence>
<dbReference type="RefSeq" id="WP_344738520.1">
    <property type="nucleotide sequence ID" value="NZ_BAABAY010000001.1"/>
</dbReference>
<dbReference type="Proteomes" id="UP001610100">
    <property type="component" value="Unassembled WGS sequence"/>
</dbReference>
<protein>
    <submittedName>
        <fullName evidence="1">Uncharacterized protein</fullName>
    </submittedName>
</protein>
<evidence type="ECO:0000313" key="2">
    <source>
        <dbReference type="Proteomes" id="UP001610100"/>
    </source>
</evidence>
<organism evidence="1 2">
    <name type="scientific">Gaetbulibacter aestuarii</name>
    <dbReference type="NCBI Taxonomy" id="1502358"/>
    <lineage>
        <taxon>Bacteria</taxon>
        <taxon>Pseudomonadati</taxon>
        <taxon>Bacteroidota</taxon>
        <taxon>Flavobacteriia</taxon>
        <taxon>Flavobacteriales</taxon>
        <taxon>Flavobacteriaceae</taxon>
        <taxon>Gaetbulibacter</taxon>
    </lineage>
</organism>